<accession>A0AAN5IA55</accession>
<reference evidence="2" key="1">
    <citation type="submission" date="2022-10" db="EMBL/GenBank/DDBJ databases">
        <title>Genome assembly of Pristionchus species.</title>
        <authorList>
            <person name="Yoshida K."/>
            <person name="Sommer R.J."/>
        </authorList>
    </citation>
    <scope>NUCLEOTIDE SEQUENCE [LARGE SCALE GENOMIC DNA]</scope>
    <source>
        <strain evidence="2">RS5460</strain>
    </source>
</reference>
<comment type="caution">
    <text evidence="1">The sequence shown here is derived from an EMBL/GenBank/DDBJ whole genome shotgun (WGS) entry which is preliminary data.</text>
</comment>
<proteinExistence type="predicted"/>
<gene>
    <name evidence="1" type="ORF">PMAYCL1PPCAC_28588</name>
</gene>
<dbReference type="AlphaFoldDB" id="A0AAN5IA55"/>
<feature type="non-terminal residue" evidence="1">
    <location>
        <position position="1"/>
    </location>
</feature>
<dbReference type="Proteomes" id="UP001328107">
    <property type="component" value="Unassembled WGS sequence"/>
</dbReference>
<organism evidence="1 2">
    <name type="scientific">Pristionchus mayeri</name>
    <dbReference type="NCBI Taxonomy" id="1317129"/>
    <lineage>
        <taxon>Eukaryota</taxon>
        <taxon>Metazoa</taxon>
        <taxon>Ecdysozoa</taxon>
        <taxon>Nematoda</taxon>
        <taxon>Chromadorea</taxon>
        <taxon>Rhabditida</taxon>
        <taxon>Rhabditina</taxon>
        <taxon>Diplogasteromorpha</taxon>
        <taxon>Diplogasteroidea</taxon>
        <taxon>Neodiplogasteridae</taxon>
        <taxon>Pristionchus</taxon>
    </lineage>
</organism>
<protein>
    <submittedName>
        <fullName evidence="1">Uncharacterized protein</fullName>
    </submittedName>
</protein>
<evidence type="ECO:0000313" key="1">
    <source>
        <dbReference type="EMBL" id="GMR58393.1"/>
    </source>
</evidence>
<evidence type="ECO:0000313" key="2">
    <source>
        <dbReference type="Proteomes" id="UP001328107"/>
    </source>
</evidence>
<dbReference type="PANTHER" id="PTHR38636:SF2">
    <property type="entry name" value="TRANSCELLULAR CHAPERONE SIGNALING (X)CROSS TISSUE"/>
    <property type="match status" value="1"/>
</dbReference>
<dbReference type="InterPro" id="IPR013869">
    <property type="entry name" value="DUF1757"/>
</dbReference>
<name>A0AAN5IA55_9BILA</name>
<dbReference type="Pfam" id="PF08560">
    <property type="entry name" value="DUF1757"/>
    <property type="match status" value="1"/>
</dbReference>
<dbReference type="EMBL" id="BTRK01000006">
    <property type="protein sequence ID" value="GMR58393.1"/>
    <property type="molecule type" value="Genomic_DNA"/>
</dbReference>
<keyword evidence="2" id="KW-1185">Reference proteome</keyword>
<dbReference type="PANTHER" id="PTHR38636">
    <property type="entry name" value="PROTEIN CBG20488"/>
    <property type="match status" value="1"/>
</dbReference>
<sequence>VFGLDGWFHNFSQFTPQALNAEVLADVPAPYKEIAIYGTFKSIEAGSVLGGLIVHPIYRWYLTKRLKPEETTPNSHKIIRSTCRKVQGRILLASFVVGPSLALLWSTTLTQSQLANYCYALRRKREELTIDRCSVVGGLIGWYWKRFQGAVDGINVGLTYALFNNKVLSKYTSPMMKDKIAEADQYATVEDALKYRSRLDEFLANKEGKSV</sequence>